<dbReference type="AlphaFoldDB" id="A0A1S1LHC5"/>
<proteinExistence type="predicted"/>
<comment type="caution">
    <text evidence="2">The sequence shown here is derived from an EMBL/GenBank/DDBJ whole genome shotgun (WGS) entry which is preliminary data.</text>
</comment>
<accession>A0A1S1LHC5</accession>
<protein>
    <submittedName>
        <fullName evidence="2">Uncharacterized protein</fullName>
    </submittedName>
</protein>
<evidence type="ECO:0000313" key="2">
    <source>
        <dbReference type="EMBL" id="OHU46130.1"/>
    </source>
</evidence>
<organism evidence="2 3">
    <name type="scientific">Mycobacteroides chelonae</name>
    <name type="common">Mycobacterium chelonae</name>
    <dbReference type="NCBI Taxonomy" id="1774"/>
    <lineage>
        <taxon>Bacteria</taxon>
        <taxon>Bacillati</taxon>
        <taxon>Actinomycetota</taxon>
        <taxon>Actinomycetes</taxon>
        <taxon>Mycobacteriales</taxon>
        <taxon>Mycobacteriaceae</taxon>
        <taxon>Mycobacteroides</taxon>
    </lineage>
</organism>
<feature type="region of interest" description="Disordered" evidence="1">
    <location>
        <begin position="1"/>
        <end position="30"/>
    </location>
</feature>
<evidence type="ECO:0000256" key="1">
    <source>
        <dbReference type="SAM" id="MobiDB-lite"/>
    </source>
</evidence>
<sequence length="153" mass="17235">MSKSDWTVHPNRSEIGPDEPGRNGHFRTTMTRPRPEITVSVCLARVELPAELSEQADPDGSVTFGGLNWWFVVGTAHTFARTYTDVEVPPPFGFKRRGQWWWWDDTTTDESILDGPDAAAYVEEYFELLFPGLIVTVTDNRDDSGGQDDVDGR</sequence>
<reference evidence="2 3" key="1">
    <citation type="submission" date="2016-10" db="EMBL/GenBank/DDBJ databases">
        <title>Evaluation of Human, Veterinary and Environmental Mycobacterium chelonae Isolates by Core Genome Phylogenomic Analysis, Targeted Gene Comparison, and Anti-microbial Susceptibility Patterns: A Tale of Mistaken Identities.</title>
        <authorList>
            <person name="Fogelson S.B."/>
            <person name="Camus A.C."/>
            <person name="Lorenz W."/>
            <person name="Vasireddy R."/>
            <person name="Vasireddy S."/>
            <person name="Smith T."/>
            <person name="Brown-Elliott B.A."/>
            <person name="Wallace R.J.Jr."/>
            <person name="Hasan N.A."/>
            <person name="Reischl U."/>
            <person name="Sanchez S."/>
        </authorList>
    </citation>
    <scope>NUCLEOTIDE SEQUENCE [LARGE SCALE GENOMIC DNA]</scope>
    <source>
        <strain evidence="2 3">15515</strain>
    </source>
</reference>
<evidence type="ECO:0000313" key="3">
    <source>
        <dbReference type="Proteomes" id="UP000180043"/>
    </source>
</evidence>
<dbReference type="Proteomes" id="UP000180043">
    <property type="component" value="Unassembled WGS sequence"/>
</dbReference>
<name>A0A1S1LHC5_MYCCH</name>
<dbReference type="EMBL" id="MLIQ01000049">
    <property type="protein sequence ID" value="OHU46130.1"/>
    <property type="molecule type" value="Genomic_DNA"/>
</dbReference>
<gene>
    <name evidence="2" type="ORF">BKG82_28545</name>
</gene>